<feature type="transmembrane region" description="Helical" evidence="2">
    <location>
        <begin position="192"/>
        <end position="212"/>
    </location>
</feature>
<organism evidence="3 4">
    <name type="scientific">Apiotrichum porosum</name>
    <dbReference type="NCBI Taxonomy" id="105984"/>
    <lineage>
        <taxon>Eukaryota</taxon>
        <taxon>Fungi</taxon>
        <taxon>Dikarya</taxon>
        <taxon>Basidiomycota</taxon>
        <taxon>Agaricomycotina</taxon>
        <taxon>Tremellomycetes</taxon>
        <taxon>Trichosporonales</taxon>
        <taxon>Trichosporonaceae</taxon>
        <taxon>Apiotrichum</taxon>
    </lineage>
</organism>
<feature type="compositionally biased region" description="Acidic residues" evidence="1">
    <location>
        <begin position="12"/>
        <end position="21"/>
    </location>
</feature>
<keyword evidence="2" id="KW-0812">Transmembrane</keyword>
<feature type="transmembrane region" description="Helical" evidence="2">
    <location>
        <begin position="34"/>
        <end position="54"/>
    </location>
</feature>
<feature type="transmembrane region" description="Helical" evidence="2">
    <location>
        <begin position="157"/>
        <end position="180"/>
    </location>
</feature>
<keyword evidence="4" id="KW-1185">Reference proteome</keyword>
<dbReference type="GeneID" id="39588287"/>
<dbReference type="Proteomes" id="UP000279236">
    <property type="component" value="Unassembled WGS sequence"/>
</dbReference>
<feature type="transmembrane region" description="Helical" evidence="2">
    <location>
        <begin position="218"/>
        <end position="235"/>
    </location>
</feature>
<protein>
    <submittedName>
        <fullName evidence="3">Uncharacterized protein</fullName>
    </submittedName>
</protein>
<feature type="region of interest" description="Disordered" evidence="1">
    <location>
        <begin position="1"/>
        <end position="24"/>
    </location>
</feature>
<keyword evidence="2" id="KW-0472">Membrane</keyword>
<evidence type="ECO:0000313" key="3">
    <source>
        <dbReference type="EMBL" id="RSH77115.1"/>
    </source>
</evidence>
<proteinExistence type="predicted"/>
<evidence type="ECO:0000256" key="2">
    <source>
        <dbReference type="SAM" id="Phobius"/>
    </source>
</evidence>
<dbReference type="RefSeq" id="XP_028472262.1">
    <property type="nucleotide sequence ID" value="XM_028619393.1"/>
</dbReference>
<gene>
    <name evidence="3" type="ORF">EHS24_003744</name>
</gene>
<name>A0A427XE34_9TREE</name>
<dbReference type="OrthoDB" id="2548253at2759"/>
<keyword evidence="2" id="KW-1133">Transmembrane helix</keyword>
<feature type="transmembrane region" description="Helical" evidence="2">
    <location>
        <begin position="382"/>
        <end position="402"/>
    </location>
</feature>
<evidence type="ECO:0000313" key="4">
    <source>
        <dbReference type="Proteomes" id="UP000279236"/>
    </source>
</evidence>
<dbReference type="EMBL" id="RSCE01000018">
    <property type="protein sequence ID" value="RSH77115.1"/>
    <property type="molecule type" value="Genomic_DNA"/>
</dbReference>
<dbReference type="AlphaFoldDB" id="A0A427XE34"/>
<comment type="caution">
    <text evidence="3">The sequence shown here is derived from an EMBL/GenBank/DDBJ whole genome shotgun (WGS) entry which is preliminary data.</text>
</comment>
<sequence>MELRPLATNVDGSDDTTLDEETTTRRLHKRPTTVCYKVAAALCLLLTITLLVLASRALGIVGSLRQPYAKLYAAGNEPQTGVWNPTAAEPLKVKLTLQLSVFNPTKEKLYMIRESIMGMAYSYENSVRAVQAKHDLWEFSNGLFGFPSETAGTWRRVVFVVLHKTLAVFVALLTVLYWYTRRTAAGISHAGIWIRVLVVVPKSIHYVVTGFFHRYPLYGFGAHLVLVLMVVVLCASEMFQLRLVAPIGLRATGWGIQFTGSSAKAAHTHTANDARHEVEIDANLRMKVSWPMRRWTHRERDSMRLEPLVQTLAITGATYLACFIFFYACRGWIIRPRLPLDPDPTTQDFLAKSAKAIGWSGFAAATLLQLRMNRRAASFAGTYALVAYLQVGIEVCNVLYHFPAVMGPHYVSNGLSVFEASRGVFSLAVLYQAVRLPKVVQNMPDDDE</sequence>
<accession>A0A427XE34</accession>
<feature type="transmembrane region" description="Helical" evidence="2">
    <location>
        <begin position="308"/>
        <end position="333"/>
    </location>
</feature>
<evidence type="ECO:0000256" key="1">
    <source>
        <dbReference type="SAM" id="MobiDB-lite"/>
    </source>
</evidence>
<reference evidence="3 4" key="1">
    <citation type="submission" date="2018-11" db="EMBL/GenBank/DDBJ databases">
        <title>Genome sequence of Apiotrichum porosum DSM 27194.</title>
        <authorList>
            <person name="Aliyu H."/>
            <person name="Gorte O."/>
            <person name="Ochsenreither K."/>
        </authorList>
    </citation>
    <scope>NUCLEOTIDE SEQUENCE [LARGE SCALE GENOMIC DNA]</scope>
    <source>
        <strain evidence="3 4">DSM 27194</strain>
    </source>
</reference>